<dbReference type="GO" id="GO:0005509">
    <property type="term" value="F:calcium ion binding"/>
    <property type="evidence" value="ECO:0007669"/>
    <property type="project" value="InterPro"/>
</dbReference>
<keyword evidence="12" id="KW-1185">Reference proteome</keyword>
<proteinExistence type="inferred from homology"/>
<gene>
    <name evidence="11" type="ORF">C7C56_011000</name>
</gene>
<sequence length="524" mass="57842">MPRILLAAALVLSATSAMAQTNGTMLQYFDWDSNGDGQHWNRVKNSSASWATKGITAFWLPPAYKGGAGASDVGYGVYDIWDLGEFNQKGSVRTRWGTKAEYIAAIDAAHAAGIQVYGDIVLNHKTSADLTEWTTGVRVDQNNRNTEYGGDVSLQTWTKFTFPGRLQADGTLKYNNFKWNWYHFDGVDYAQNLGADGCTNCRIYKFRGTGKAWDTGVSTEKGNYDYLMGADLDFAHPDVRSHLKTWGVWYTNTAKLDGFRIDATKHISASFFNEWLYHVRQSTGKTGAFAVSEYWSSDINELNNYVNSVNGTSNDKMSAFDVPLHARFQQAADANGGFDMGSLFNNTLVAAQPTRAATFVDNHDTLEGRALYSKVQDWFKPLAYASILLRQGGYPTVFLGDYEGVPGKVANHSWVIDKMLTGRKFHVYGVQNNYFDNSNVVGWTHEGNAAHWYGMAVLLNDNRSSAGSKWMKVGSGHANQCFNDVTGATTATVCADANGWGNFQVPAGKVTVWVRTGKFGRNSG</sequence>
<keyword evidence="4" id="KW-0378">Hydrolase</keyword>
<dbReference type="PIRSF" id="PIRSF001021">
    <property type="entry name" value="Alph-amls_thrmst"/>
    <property type="match status" value="1"/>
</dbReference>
<evidence type="ECO:0000259" key="10">
    <source>
        <dbReference type="SMART" id="SM00642"/>
    </source>
</evidence>
<organism evidence="11 12">
    <name type="scientific">Massilia glaciei</name>
    <dbReference type="NCBI Taxonomy" id="1524097"/>
    <lineage>
        <taxon>Bacteria</taxon>
        <taxon>Pseudomonadati</taxon>
        <taxon>Pseudomonadota</taxon>
        <taxon>Betaproteobacteria</taxon>
        <taxon>Burkholderiales</taxon>
        <taxon>Oxalobacteraceae</taxon>
        <taxon>Telluria group</taxon>
        <taxon>Massilia</taxon>
    </lineage>
</organism>
<evidence type="ECO:0000256" key="1">
    <source>
        <dbReference type="ARBA" id="ARBA00001913"/>
    </source>
</evidence>
<keyword evidence="8" id="KW-0106">Calcium</keyword>
<dbReference type="InterPro" id="IPR013776">
    <property type="entry name" value="A-amylase_thermo"/>
</dbReference>
<accession>A0A2U2HMH3</accession>
<dbReference type="Gene3D" id="3.20.20.80">
    <property type="entry name" value="Glycosidases"/>
    <property type="match status" value="1"/>
</dbReference>
<dbReference type="AlphaFoldDB" id="A0A2U2HMH3"/>
<dbReference type="SUPFAM" id="SSF51011">
    <property type="entry name" value="Glycosyl hydrolase domain"/>
    <property type="match status" value="1"/>
</dbReference>
<evidence type="ECO:0000256" key="8">
    <source>
        <dbReference type="PIRSR" id="PIRSR001021-2"/>
    </source>
</evidence>
<feature type="active site" description="Proton donor" evidence="7">
    <location>
        <position position="293"/>
    </location>
</feature>
<feature type="binding site" evidence="8">
    <location>
        <position position="185"/>
    </location>
    <ligand>
        <name>Ca(2+)</name>
        <dbReference type="ChEBI" id="CHEBI:29108"/>
        <label>2</label>
    </ligand>
</feature>
<dbReference type="GO" id="GO:0005975">
    <property type="term" value="P:carbohydrate metabolic process"/>
    <property type="evidence" value="ECO:0007669"/>
    <property type="project" value="InterPro"/>
</dbReference>
<evidence type="ECO:0000256" key="5">
    <source>
        <dbReference type="ARBA" id="ARBA00023277"/>
    </source>
</evidence>
<feature type="chain" id="PRO_5015589152" evidence="9">
    <location>
        <begin position="20"/>
        <end position="524"/>
    </location>
</feature>
<comment type="cofactor">
    <cofactor evidence="1">
        <name>Ca(2+)</name>
        <dbReference type="ChEBI" id="CHEBI:29108"/>
    </cofactor>
</comment>
<dbReference type="Pfam" id="PF00128">
    <property type="entry name" value="Alpha-amylase"/>
    <property type="match status" value="1"/>
</dbReference>
<evidence type="ECO:0000313" key="11">
    <source>
        <dbReference type="EMBL" id="PWF48636.1"/>
    </source>
</evidence>
<dbReference type="Gene3D" id="2.40.30.140">
    <property type="match status" value="1"/>
</dbReference>
<comment type="similarity">
    <text evidence="2">Belongs to the glycosyl hydrolase 13 family.</text>
</comment>
<dbReference type="EMBL" id="PXWF02000173">
    <property type="protein sequence ID" value="PWF48636.1"/>
    <property type="molecule type" value="Genomic_DNA"/>
</dbReference>
<name>A0A2U2HMH3_9BURK</name>
<evidence type="ECO:0000313" key="12">
    <source>
        <dbReference type="Proteomes" id="UP000241421"/>
    </source>
</evidence>
<evidence type="ECO:0000256" key="4">
    <source>
        <dbReference type="ARBA" id="ARBA00022801"/>
    </source>
</evidence>
<evidence type="ECO:0000256" key="6">
    <source>
        <dbReference type="ARBA" id="ARBA00023295"/>
    </source>
</evidence>
<dbReference type="PANTHER" id="PTHR43447">
    <property type="entry name" value="ALPHA-AMYLASE"/>
    <property type="match status" value="1"/>
</dbReference>
<dbReference type="InterPro" id="IPR006047">
    <property type="entry name" value="GH13_cat_dom"/>
</dbReference>
<feature type="binding site" evidence="8">
    <location>
        <position position="214"/>
    </location>
    <ligand>
        <name>Ca(2+)</name>
        <dbReference type="ChEBI" id="CHEBI:29108"/>
        <label>2</label>
    </ligand>
</feature>
<feature type="binding site" evidence="8">
    <location>
        <position position="123"/>
    </location>
    <ligand>
        <name>Ca(2+)</name>
        <dbReference type="ChEBI" id="CHEBI:29108"/>
        <label>1</label>
    </ligand>
</feature>
<feature type="binding site" evidence="8">
    <location>
        <position position="266"/>
    </location>
    <ligand>
        <name>Ca(2+)</name>
        <dbReference type="ChEBI" id="CHEBI:29108"/>
        <label>1</label>
    </ligand>
</feature>
<dbReference type="Proteomes" id="UP000241421">
    <property type="component" value="Unassembled WGS sequence"/>
</dbReference>
<dbReference type="InterPro" id="IPR013780">
    <property type="entry name" value="Glyco_hydro_b"/>
</dbReference>
<reference evidence="11 12" key="1">
    <citation type="submission" date="2018-04" db="EMBL/GenBank/DDBJ databases">
        <title>Massilia violaceinigra sp. nov., a novel purple-pigmented bacterium isolated from Tianshan glacier, Xinjiang, China.</title>
        <authorList>
            <person name="Wang H."/>
        </authorList>
    </citation>
    <scope>NUCLEOTIDE SEQUENCE [LARGE SCALE GENOMIC DNA]</scope>
    <source>
        <strain evidence="11 12">B448-2</strain>
    </source>
</reference>
<feature type="binding site" evidence="8">
    <location>
        <position position="231"/>
    </location>
    <ligand>
        <name>Ca(2+)</name>
        <dbReference type="ChEBI" id="CHEBI:29108"/>
        <label>1</label>
    </ligand>
</feature>
<keyword evidence="9" id="KW-0732">Signal</keyword>
<feature type="active site" description="Nucleophile" evidence="7">
    <location>
        <position position="262"/>
    </location>
</feature>
<feature type="binding site" evidence="8">
    <location>
        <position position="336"/>
    </location>
    <ligand>
        <name>Ca(2+)</name>
        <dbReference type="ChEBI" id="CHEBI:29108"/>
        <label>3</label>
    </ligand>
</feature>
<dbReference type="GO" id="GO:0004553">
    <property type="term" value="F:hydrolase activity, hydrolyzing O-glycosyl compounds"/>
    <property type="evidence" value="ECO:0007669"/>
    <property type="project" value="InterPro"/>
</dbReference>
<feature type="binding site" evidence="8">
    <location>
        <position position="212"/>
    </location>
    <ligand>
        <name>Ca(2+)</name>
        <dbReference type="ChEBI" id="CHEBI:29108"/>
        <label>2</label>
    </ligand>
</feature>
<evidence type="ECO:0000256" key="9">
    <source>
        <dbReference type="SAM" id="SignalP"/>
    </source>
</evidence>
<keyword evidence="6" id="KW-0326">Glycosidase</keyword>
<comment type="caution">
    <text evidence="11">The sequence shown here is derived from an EMBL/GenBank/DDBJ whole genome shotgun (WGS) entry which is preliminary data.</text>
</comment>
<protein>
    <submittedName>
        <fullName evidence="11">Alpha-amylase</fullName>
    </submittedName>
</protein>
<dbReference type="SUPFAM" id="SSF51445">
    <property type="entry name" value="(Trans)glycosidases"/>
    <property type="match status" value="1"/>
</dbReference>
<dbReference type="NCBIfam" id="NF006969">
    <property type="entry name" value="PRK09441.1-2"/>
    <property type="match status" value="1"/>
</dbReference>
<dbReference type="InterPro" id="IPR017853">
    <property type="entry name" value="GH"/>
</dbReference>
<dbReference type="Gene3D" id="2.60.40.1180">
    <property type="entry name" value="Golgi alpha-mannosidase II"/>
    <property type="match status" value="1"/>
</dbReference>
<keyword evidence="3 8" id="KW-0479">Metal-binding</keyword>
<dbReference type="NCBIfam" id="NF006968">
    <property type="entry name" value="PRK09441.1-1"/>
    <property type="match status" value="1"/>
</dbReference>
<dbReference type="Pfam" id="PF09154">
    <property type="entry name" value="Alpha-amy_C_pro"/>
    <property type="match status" value="1"/>
</dbReference>
<evidence type="ECO:0000256" key="2">
    <source>
        <dbReference type="ARBA" id="ARBA00008061"/>
    </source>
</evidence>
<keyword evidence="5" id="KW-0119">Carbohydrate metabolism</keyword>
<dbReference type="InterPro" id="IPR015237">
    <property type="entry name" value="Alpha-amylase_C_pro"/>
</dbReference>
<feature type="binding site" evidence="8">
    <location>
        <position position="233"/>
    </location>
    <ligand>
        <name>Ca(2+)</name>
        <dbReference type="ChEBI" id="CHEBI:29108"/>
        <label>2</label>
    </ligand>
</feature>
<dbReference type="SMART" id="SM00642">
    <property type="entry name" value="Aamy"/>
    <property type="match status" value="1"/>
</dbReference>
<feature type="signal peptide" evidence="9">
    <location>
        <begin position="1"/>
        <end position="19"/>
    </location>
</feature>
<evidence type="ECO:0000256" key="7">
    <source>
        <dbReference type="PIRSR" id="PIRSR001021-1"/>
    </source>
</evidence>
<feature type="domain" description="Glycosyl hydrolase family 13 catalytic" evidence="10">
    <location>
        <begin position="23"/>
        <end position="423"/>
    </location>
</feature>
<evidence type="ECO:0000256" key="3">
    <source>
        <dbReference type="ARBA" id="ARBA00022723"/>
    </source>
</evidence>
<feature type="binding site" evidence="8">
    <location>
        <position position="225"/>
    </location>
    <ligand>
        <name>Ca(2+)</name>
        <dbReference type="ChEBI" id="CHEBI:29108"/>
        <label>1</label>
    </ligand>
</feature>
<dbReference type="CDD" id="cd11318">
    <property type="entry name" value="AmyAc_bac_fung_AmyA"/>
    <property type="match status" value="1"/>
</dbReference>
<dbReference type="OrthoDB" id="9805159at2"/>
<feature type="binding site" evidence="8">
    <location>
        <position position="461"/>
    </location>
    <ligand>
        <name>Ca(2+)</name>
        <dbReference type="ChEBI" id="CHEBI:29108"/>
        <label>3</label>
    </ligand>
</feature>